<sequence>MQELSNLRGQAIFSNRLHQFGCYDWLDDANGHLSIDVVAVAVESAITDTYPTVSNAAREVFAGRSVDNTIYGVAIDTVSTVTNGVFTDSAIIDAYPAVPNMAMEVSAGRSMDDTIFGVAINAVLSIADGVFADSAIIGTRPAGYSVAIWTDLMGLVTTEAADRSINYAITLLEADTVSKIIRTRSVARITFADLCANTINEEPVTSVAGLESVSEFSMHDGYFSIYICITNNTQILDKSNWLMILQLPIYNETHQLRVVCSMNPYTLSPEGMGSCHVDSRFQFGSVIVSRGDRGQLARCSPSMFNVSGLAEIDDNRSQFHTSMVNIEEMFNGSNKDMEAYVNDFQECVDLQNEYGESTSSEEVDKEIVCRDRHDTEPQDHDGLKDVDTILNDHGHSRHSSPVHQVSSSSPLEHEEQCCLNSAGVDFATTNFSKLSHQEQGRLIMLDSDETKDTSPTANETSMGLISIGRQHRVATDSASISSQFSWQDKSVLGTLSIDQAETSTTTSLAAGEASKGLICKDGNRTRQLDSVQISGSVFLQFKQLNQGCLKTQGKERANMGKTKLRKVESVLKKVVGCNEEQNRQTDSSGHRVGRTSTNSLFGADSLCIDAESDENQEEKYIAWVDYGATVEWRFKLTANQRILKSLAGQEKRRCTRAYAKLFGSTPKRIKAFYVEKIVAKKDDDMKLKVDENKEGNEDDRLMNDKAEIEVVKLIEKWQVELQLEGDNNHPSHALLRETGVALTINEEESCKQIDSDVVSVSDKEGAKENGSGTVSSAVVANPVLKQFGSQPQVPHSKMVTSPMNSQGQLLSKEVRSKDTLPGFEVQDVEKQKVNSTSSSPISNGRLSPKSDLSVNIAQEQKNRRSYLRWQISQESRSSSRTDNDFKGKPQPLQRSKHAPFFNPYYSHSAWVPYYIMYLVEWCYVDLRATWNASG</sequence>
<keyword evidence="3" id="KW-1185">Reference proteome</keyword>
<evidence type="ECO:0000313" key="2">
    <source>
        <dbReference type="EMBL" id="CAI9099697.1"/>
    </source>
</evidence>
<accession>A0AAV1CW88</accession>
<feature type="region of interest" description="Disordered" evidence="1">
    <location>
        <begin position="822"/>
        <end position="893"/>
    </location>
</feature>
<name>A0AAV1CW88_OLDCO</name>
<proteinExistence type="predicted"/>
<reference evidence="2" key="1">
    <citation type="submission" date="2023-03" db="EMBL/GenBank/DDBJ databases">
        <authorList>
            <person name="Julca I."/>
        </authorList>
    </citation>
    <scope>NUCLEOTIDE SEQUENCE</scope>
</reference>
<feature type="compositionally biased region" description="Basic and acidic residues" evidence="1">
    <location>
        <begin position="877"/>
        <end position="887"/>
    </location>
</feature>
<evidence type="ECO:0000313" key="3">
    <source>
        <dbReference type="Proteomes" id="UP001161247"/>
    </source>
</evidence>
<organism evidence="2 3">
    <name type="scientific">Oldenlandia corymbosa var. corymbosa</name>
    <dbReference type="NCBI Taxonomy" id="529605"/>
    <lineage>
        <taxon>Eukaryota</taxon>
        <taxon>Viridiplantae</taxon>
        <taxon>Streptophyta</taxon>
        <taxon>Embryophyta</taxon>
        <taxon>Tracheophyta</taxon>
        <taxon>Spermatophyta</taxon>
        <taxon>Magnoliopsida</taxon>
        <taxon>eudicotyledons</taxon>
        <taxon>Gunneridae</taxon>
        <taxon>Pentapetalae</taxon>
        <taxon>asterids</taxon>
        <taxon>lamiids</taxon>
        <taxon>Gentianales</taxon>
        <taxon>Rubiaceae</taxon>
        <taxon>Rubioideae</taxon>
        <taxon>Spermacoceae</taxon>
        <taxon>Hedyotis-Oldenlandia complex</taxon>
        <taxon>Oldenlandia</taxon>
    </lineage>
</organism>
<dbReference type="EMBL" id="OX459120">
    <property type="protein sequence ID" value="CAI9099697.1"/>
    <property type="molecule type" value="Genomic_DNA"/>
</dbReference>
<evidence type="ECO:0000256" key="1">
    <source>
        <dbReference type="SAM" id="MobiDB-lite"/>
    </source>
</evidence>
<feature type="region of interest" description="Disordered" evidence="1">
    <location>
        <begin position="789"/>
        <end position="808"/>
    </location>
</feature>
<protein>
    <submittedName>
        <fullName evidence="2">OLC1v1036557C1</fullName>
    </submittedName>
</protein>
<feature type="compositionally biased region" description="Polar residues" evidence="1">
    <location>
        <begin position="833"/>
        <end position="859"/>
    </location>
</feature>
<dbReference type="Proteomes" id="UP001161247">
    <property type="component" value="Chromosome 3"/>
</dbReference>
<dbReference type="AlphaFoldDB" id="A0AAV1CW88"/>
<gene>
    <name evidence="2" type="ORF">OLC1_LOCUS9662</name>
</gene>